<dbReference type="PROSITE" id="PS50005">
    <property type="entry name" value="TPR"/>
    <property type="match status" value="1"/>
</dbReference>
<evidence type="ECO:0000256" key="3">
    <source>
        <dbReference type="PROSITE-ProRule" id="PRU00339"/>
    </source>
</evidence>
<keyword evidence="1" id="KW-0677">Repeat</keyword>
<evidence type="ECO:0000256" key="2">
    <source>
        <dbReference type="ARBA" id="ARBA00022803"/>
    </source>
</evidence>
<dbReference type="AlphaFoldDB" id="A0A090KPF5"/>
<organism evidence="4 5">
    <name type="scientific">Caldibacillus thermoamylovorans</name>
    <dbReference type="NCBI Taxonomy" id="35841"/>
    <lineage>
        <taxon>Bacteria</taxon>
        <taxon>Bacillati</taxon>
        <taxon>Bacillota</taxon>
        <taxon>Bacilli</taxon>
        <taxon>Bacillales</taxon>
        <taxon>Bacillaceae</taxon>
        <taxon>Caldibacillus</taxon>
    </lineage>
</organism>
<dbReference type="Pfam" id="PF07719">
    <property type="entry name" value="TPR_2"/>
    <property type="match status" value="1"/>
</dbReference>
<sequence>MYKFKLTGNMECFCGSGKEFKFCCQDLLTISSLKNLSTEIEKGDYKQAFLFCKAEIVRYMINVKRHTEGLLVRNPLYGNKLLDIDIKALSELLEKMIVIISKANLQIPFIDMLNRLEELLDNGKWHTRILYYKVMWEYLYNNNLVNAKKYLTNISFSEINDLDFLQLYLDIMGDELPFSNKVEIIDRLIKMETKISGKIKYLGAKSIEFLLIGDTAEAKNIIKQAIEIANNNSDKVKESYDFYQYGNVYILGGKLLEDTHLKQRSGTYFESMLSDNSLTVSGKAMVYSHLGDVYFSLNDFEKAFEFYNQSLKLEDLHLTRILIADIYFHKSDFNNSIKILKGIEYDTLTFENKIDFLIIYAKNLLSTVQNRTEVIWILEELKKLTLQSKYFSDIVNELIISIQELLVEKNNKKQRKSLIRKILSKLNEYLILQPNLMGFGVNINSLINDLVKEDNPNKRTKSKGI</sequence>
<dbReference type="EMBL" id="CCRF01000023">
    <property type="protein sequence ID" value="CEE00539.1"/>
    <property type="molecule type" value="Genomic_DNA"/>
</dbReference>
<keyword evidence="2 3" id="KW-0802">TPR repeat</keyword>
<evidence type="ECO:0000313" key="5">
    <source>
        <dbReference type="Proteomes" id="UP000040576"/>
    </source>
</evidence>
<feature type="repeat" description="TPR" evidence="3">
    <location>
        <begin position="284"/>
        <end position="317"/>
    </location>
</feature>
<accession>A0A090KPF5</accession>
<dbReference type="SUPFAM" id="SSF48452">
    <property type="entry name" value="TPR-like"/>
    <property type="match status" value="1"/>
</dbReference>
<dbReference type="Gene3D" id="1.25.40.10">
    <property type="entry name" value="Tetratricopeptide repeat domain"/>
    <property type="match status" value="1"/>
</dbReference>
<dbReference type="InterPro" id="IPR011990">
    <property type="entry name" value="TPR-like_helical_dom_sf"/>
</dbReference>
<dbReference type="PROSITE" id="PS50293">
    <property type="entry name" value="TPR_REGION"/>
    <property type="match status" value="1"/>
</dbReference>
<reference evidence="4 5" key="1">
    <citation type="submission" date="2014-07" db="EMBL/GenBank/DDBJ databases">
        <authorList>
            <person name="Wibberg Daniel"/>
        </authorList>
    </citation>
    <scope>NUCLEOTIDE SEQUENCE [LARGE SCALE GENOMIC DNA]</scope>
</reference>
<evidence type="ECO:0000256" key="1">
    <source>
        <dbReference type="ARBA" id="ARBA00022737"/>
    </source>
</evidence>
<dbReference type="Proteomes" id="UP000040576">
    <property type="component" value="Unassembled WGS sequence"/>
</dbReference>
<proteinExistence type="predicted"/>
<dbReference type="RefSeq" id="WP_034768119.1">
    <property type="nucleotide sequence ID" value="NZ_CCRF01000023.1"/>
</dbReference>
<dbReference type="InterPro" id="IPR019734">
    <property type="entry name" value="TPR_rpt"/>
</dbReference>
<gene>
    <name evidence="4" type="ORF">BT1A1_0685</name>
</gene>
<protein>
    <submittedName>
        <fullName evidence="4">Uncharacterized protein</fullName>
    </submittedName>
</protein>
<evidence type="ECO:0000313" key="4">
    <source>
        <dbReference type="EMBL" id="CEE00539.1"/>
    </source>
</evidence>
<keyword evidence="5" id="KW-1185">Reference proteome</keyword>
<dbReference type="SMART" id="SM00028">
    <property type="entry name" value="TPR"/>
    <property type="match status" value="2"/>
</dbReference>
<name>A0A090KPF5_9BACI</name>
<dbReference type="InterPro" id="IPR013105">
    <property type="entry name" value="TPR_2"/>
</dbReference>